<evidence type="ECO:0000256" key="1">
    <source>
        <dbReference type="SAM" id="MobiDB-lite"/>
    </source>
</evidence>
<sequence>MIGKIARLARLILISFILTGTVVLPAFAATGAGSTQTGTQVTWQQLNAPNDWAGGVINDLFPINLTGQQTGTPTAGTGIGNEQTVIGTMMGLFNGIVGLIAAAWFAYATLMEIHRGAETGEVLSERTSSWVAPRIAMAAILIIPVAGGFNVGQAAVVQIAQWGVGIADLVYDAGLTALGPGALPIATPQVPNAQRIVAGMVEDEACRDLINDVSGSNTRTLIVPEPAPIFRQSSYGSEWGIPSSIGSAISKIPYIGPELNAFVNPAVGTGGTLIYPFSATSGDSGGTPVCGEITLRTPAPTSGSALNATENIATDQEAALDKVYYGDIEPQVSTIIANYFQSDNPQLLTGLMNVMTTATSDYSSVLTKAASSVVKEEGQSTIQKENLNQMKALGWSGAGAYFIQIAAMNGRNLSILDNTASVAAPSWSGLPADLKSDLAQYMPPVTSFLNEIQIDTNVDAGATPPTALISNRPSSSGLGIINTVFDAIGINRRLLNFVATAVLPTNGEWSDPFVPMINLGQHMVEAGISAIGLSALLNTKLGTVAAVGGQALVGDEVGAVATAAMAASGVLSRLINFIYFVCIGLIFQGLMLAYVIPMIPLALWIAQVINWLILVCEGVIAVPVFLLAHMTYRGDGFHGANASYGYKMLLNILLRPVVMLFGLMLSYFIFTAGSWLIFNLFTLAADFVFNQGNVVTNFFGLMIMVSVMVIMLTTLAILSFRMISMVTNIMRWGNLEPADRVDGMQFAREATYGGAEGAARWVSGKAPYQIANLATGYGGSGNNGMTPGGYLPYNKSSPGGSGGGGAAAEVDSTLAATTEVIPPAE</sequence>
<dbReference type="NCBIfam" id="TIGR04346">
    <property type="entry name" value="DotA_TraY"/>
    <property type="match status" value="1"/>
</dbReference>
<evidence type="ECO:0000313" key="6">
    <source>
        <dbReference type="EMBL" id="MDX5929678.1"/>
    </source>
</evidence>
<dbReference type="Proteomes" id="UP001279553">
    <property type="component" value="Unassembled WGS sequence"/>
</dbReference>
<dbReference type="InterPro" id="IPR027628">
    <property type="entry name" value="DotA_TraY"/>
</dbReference>
<dbReference type="EMBL" id="JAWXYB010000015">
    <property type="protein sequence ID" value="MDX5929651.1"/>
    <property type="molecule type" value="Genomic_DNA"/>
</dbReference>
<reference evidence="5 7" key="1">
    <citation type="submission" date="2023-11" db="EMBL/GenBank/DDBJ databases">
        <title>MicrobeMod: A computational toolkit for identifying prokaryotic methylation and restriction-modification with nanopore sequencing.</title>
        <authorList>
            <person name="Crits-Christoph A."/>
            <person name="Kang S.C."/>
            <person name="Lee H."/>
            <person name="Ostrov N."/>
        </authorList>
    </citation>
    <scope>NUCLEOTIDE SEQUENCE [LARGE SCALE GENOMIC DNA]</scope>
    <source>
        <strain evidence="5 7">DSMZ 700</strain>
    </source>
</reference>
<organism evidence="5 7">
    <name type="scientific">Acidiphilium acidophilum</name>
    <name type="common">Thiobacillus acidophilus</name>
    <dbReference type="NCBI Taxonomy" id="76588"/>
    <lineage>
        <taxon>Bacteria</taxon>
        <taxon>Pseudomonadati</taxon>
        <taxon>Pseudomonadota</taxon>
        <taxon>Alphaproteobacteria</taxon>
        <taxon>Acetobacterales</taxon>
        <taxon>Acidocellaceae</taxon>
        <taxon>Acidiphilium</taxon>
    </lineage>
</organism>
<evidence type="ECO:0000313" key="5">
    <source>
        <dbReference type="EMBL" id="MDX5929651.1"/>
    </source>
</evidence>
<evidence type="ECO:0000313" key="4">
    <source>
        <dbReference type="EMBL" id="MDX5929160.1"/>
    </source>
</evidence>
<evidence type="ECO:0000313" key="7">
    <source>
        <dbReference type="Proteomes" id="UP001279553"/>
    </source>
</evidence>
<dbReference type="EMBL" id="JAWXYB010000017">
    <property type="protein sequence ID" value="MDX5929678.1"/>
    <property type="molecule type" value="Genomic_DNA"/>
</dbReference>
<dbReference type="RefSeq" id="WP_319612301.1">
    <property type="nucleotide sequence ID" value="NZ_JAWXYB010000001.1"/>
</dbReference>
<keyword evidence="2" id="KW-0812">Transmembrane</keyword>
<protein>
    <submittedName>
        <fullName evidence="5">DotA/TraY family protein</fullName>
    </submittedName>
</protein>
<feature type="signal peptide" evidence="3">
    <location>
        <begin position="1"/>
        <end position="28"/>
    </location>
</feature>
<name>A0AAW9DKY5_ACIAO</name>
<keyword evidence="3" id="KW-0732">Signal</keyword>
<dbReference type="AlphaFoldDB" id="A0AAW9DKY5"/>
<accession>A0AAW9DKY5</accession>
<dbReference type="EMBL" id="JAWXYB010000001">
    <property type="protein sequence ID" value="MDX5929160.1"/>
    <property type="molecule type" value="Genomic_DNA"/>
</dbReference>
<feature type="region of interest" description="Disordered" evidence="1">
    <location>
        <begin position="796"/>
        <end position="825"/>
    </location>
</feature>
<proteinExistence type="predicted"/>
<evidence type="ECO:0000256" key="2">
    <source>
        <dbReference type="SAM" id="Phobius"/>
    </source>
</evidence>
<feature type="chain" id="PRO_5044718375" evidence="3">
    <location>
        <begin position="29"/>
        <end position="825"/>
    </location>
</feature>
<evidence type="ECO:0000256" key="3">
    <source>
        <dbReference type="SAM" id="SignalP"/>
    </source>
</evidence>
<keyword evidence="2" id="KW-1133">Transmembrane helix</keyword>
<keyword evidence="2" id="KW-0472">Membrane</keyword>
<feature type="transmembrane region" description="Helical" evidence="2">
    <location>
        <begin position="608"/>
        <end position="632"/>
    </location>
</feature>
<feature type="transmembrane region" description="Helical" evidence="2">
    <location>
        <begin position="698"/>
        <end position="720"/>
    </location>
</feature>
<feature type="transmembrane region" description="Helical" evidence="2">
    <location>
        <begin position="653"/>
        <end position="678"/>
    </location>
</feature>
<gene>
    <name evidence="4" type="ORF">SIL87_00045</name>
    <name evidence="5" type="ORF">SIL87_02570</name>
    <name evidence="6" type="ORF">SIL87_02710</name>
</gene>
<comment type="caution">
    <text evidence="5">The sequence shown here is derived from an EMBL/GenBank/DDBJ whole genome shotgun (WGS) entry which is preliminary data.</text>
</comment>
<feature type="transmembrane region" description="Helical" evidence="2">
    <location>
        <begin position="574"/>
        <end position="596"/>
    </location>
</feature>
<keyword evidence="7" id="KW-1185">Reference proteome</keyword>
<feature type="transmembrane region" description="Helical" evidence="2">
    <location>
        <begin position="85"/>
        <end position="107"/>
    </location>
</feature>